<keyword evidence="3 6" id="KW-0812">Transmembrane</keyword>
<gene>
    <name evidence="8" type="ORF">G9H71_03940</name>
</gene>
<feature type="transmembrane region" description="Helical" evidence="6">
    <location>
        <begin position="109"/>
        <end position="130"/>
    </location>
</feature>
<evidence type="ECO:0000256" key="3">
    <source>
        <dbReference type="ARBA" id="ARBA00022692"/>
    </source>
</evidence>
<dbReference type="PANTHER" id="PTHR35007:SF2">
    <property type="entry name" value="PILUS ASSEMBLE PROTEIN"/>
    <property type="match status" value="1"/>
</dbReference>
<dbReference type="RefSeq" id="WP_166278089.1">
    <property type="nucleotide sequence ID" value="NZ_JAANNP010000001.1"/>
</dbReference>
<dbReference type="Pfam" id="PF00482">
    <property type="entry name" value="T2SSF"/>
    <property type="match status" value="1"/>
</dbReference>
<keyword evidence="2" id="KW-1003">Cell membrane</keyword>
<dbReference type="EMBL" id="JAANNP010000001">
    <property type="protein sequence ID" value="NHC12926.1"/>
    <property type="molecule type" value="Genomic_DNA"/>
</dbReference>
<evidence type="ECO:0000256" key="5">
    <source>
        <dbReference type="ARBA" id="ARBA00023136"/>
    </source>
</evidence>
<reference evidence="8 9" key="1">
    <citation type="submission" date="2020-03" db="EMBL/GenBank/DDBJ databases">
        <title>Two novel Motilibacter sp.</title>
        <authorList>
            <person name="Liu S."/>
        </authorList>
    </citation>
    <scope>NUCLEOTIDE SEQUENCE [LARGE SCALE GENOMIC DNA]</scope>
    <source>
        <strain evidence="8 9">E257</strain>
    </source>
</reference>
<feature type="transmembrane region" description="Helical" evidence="6">
    <location>
        <begin position="136"/>
        <end position="155"/>
    </location>
</feature>
<evidence type="ECO:0000256" key="1">
    <source>
        <dbReference type="ARBA" id="ARBA00004651"/>
    </source>
</evidence>
<feature type="transmembrane region" description="Helical" evidence="6">
    <location>
        <begin position="6"/>
        <end position="27"/>
    </location>
</feature>
<accession>A0ABX0GQ23</accession>
<evidence type="ECO:0000256" key="6">
    <source>
        <dbReference type="SAM" id="Phobius"/>
    </source>
</evidence>
<keyword evidence="9" id="KW-1185">Reference proteome</keyword>
<evidence type="ECO:0000259" key="7">
    <source>
        <dbReference type="Pfam" id="PF00482"/>
    </source>
</evidence>
<evidence type="ECO:0000313" key="8">
    <source>
        <dbReference type="EMBL" id="NHC12926.1"/>
    </source>
</evidence>
<keyword evidence="5 6" id="KW-0472">Membrane</keyword>
<protein>
    <submittedName>
        <fullName evidence="8">Type II secretion system F family protein</fullName>
    </submittedName>
</protein>
<dbReference type="InterPro" id="IPR018076">
    <property type="entry name" value="T2SS_GspF_dom"/>
</dbReference>
<proteinExistence type="predicted"/>
<evidence type="ECO:0000313" key="9">
    <source>
        <dbReference type="Proteomes" id="UP000800981"/>
    </source>
</evidence>
<feature type="transmembrane region" description="Helical" evidence="6">
    <location>
        <begin position="282"/>
        <end position="302"/>
    </location>
</feature>
<organism evidence="8 9">
    <name type="scientific">Motilibacter deserti</name>
    <dbReference type="NCBI Taxonomy" id="2714956"/>
    <lineage>
        <taxon>Bacteria</taxon>
        <taxon>Bacillati</taxon>
        <taxon>Actinomycetota</taxon>
        <taxon>Actinomycetes</taxon>
        <taxon>Motilibacterales</taxon>
        <taxon>Motilibacteraceae</taxon>
        <taxon>Motilibacter</taxon>
    </lineage>
</organism>
<evidence type="ECO:0000256" key="4">
    <source>
        <dbReference type="ARBA" id="ARBA00022989"/>
    </source>
</evidence>
<dbReference type="Proteomes" id="UP000800981">
    <property type="component" value="Unassembled WGS sequence"/>
</dbReference>
<comment type="caution">
    <text evidence="8">The sequence shown here is derived from an EMBL/GenBank/DDBJ whole genome shotgun (WGS) entry which is preliminary data.</text>
</comment>
<dbReference type="PANTHER" id="PTHR35007">
    <property type="entry name" value="INTEGRAL MEMBRANE PROTEIN-RELATED"/>
    <property type="match status" value="1"/>
</dbReference>
<keyword evidence="4 6" id="KW-1133">Transmembrane helix</keyword>
<name>A0ABX0GQ23_9ACTN</name>
<comment type="subcellular location">
    <subcellularLocation>
        <location evidence="1">Cell membrane</location>
        <topology evidence="1">Multi-pass membrane protein</topology>
    </subcellularLocation>
</comment>
<feature type="domain" description="Type II secretion system protein GspF" evidence="7">
    <location>
        <begin position="176"/>
        <end position="301"/>
    </location>
</feature>
<evidence type="ECO:0000256" key="2">
    <source>
        <dbReference type="ARBA" id="ARBA00022475"/>
    </source>
</evidence>
<sequence length="312" mass="33058">MNGLLPGALLGLVAGFGLVTALWRLPVFRRPTLDDRLAPYLRDTPRQSRLLRTSRAVTPFPTLERIVGPSVADAGRLLERVLGGSASIRRKLEQSGSEKTLDQFRVEQVLWGAVALALALLVSLLLLASGRSTQPVVLLVFCLLAAAGGVLARDYQLGQEVTRRERRMLQEFPTIAELLALSVSAGEGAVGALERVTSISSGELTRELGRALAEARSGASLVTALQGVAARTSLAPLSRFVDGVAVAVERGTPLADVLRAQAADVRELGKRALLEAGGRKEVAMMVPVVFLVMPITVAFALFPGLVTLDVAG</sequence>